<keyword evidence="4" id="KW-1185">Reference proteome</keyword>
<name>A0A0D3CWY0_BRAOL</name>
<protein>
    <submittedName>
        <fullName evidence="3">Uncharacterized protein</fullName>
    </submittedName>
</protein>
<dbReference type="EnsemblPlants" id="Bo6g087930.1">
    <property type="protein sequence ID" value="Bo6g087930.1"/>
    <property type="gene ID" value="Bo6g087930"/>
</dbReference>
<dbReference type="InterPro" id="IPR051742">
    <property type="entry name" value="Ribosome_Assembly_uL10"/>
</dbReference>
<dbReference type="PANTHER" id="PTHR45841:SF4">
    <property type="entry name" value="RIBOSOME ASSEMBLY FACTOR MRT4"/>
    <property type="match status" value="1"/>
</dbReference>
<dbReference type="Proteomes" id="UP000032141">
    <property type="component" value="Chromosome C6"/>
</dbReference>
<accession>A0A0D3CWY0</accession>
<dbReference type="InterPro" id="IPR043164">
    <property type="entry name" value="Ribosomal_uL10-like_insert_sf"/>
</dbReference>
<dbReference type="Gramene" id="Bo6g087930.1">
    <property type="protein sequence ID" value="Bo6g087930.1"/>
    <property type="gene ID" value="Bo6g087930"/>
</dbReference>
<dbReference type="HOGENOM" id="CLU_1878302_0_0_1"/>
<dbReference type="eggNOG" id="KOG0816">
    <property type="taxonomic scope" value="Eukaryota"/>
</dbReference>
<organism evidence="3 4">
    <name type="scientific">Brassica oleracea var. oleracea</name>
    <dbReference type="NCBI Taxonomy" id="109376"/>
    <lineage>
        <taxon>Eukaryota</taxon>
        <taxon>Viridiplantae</taxon>
        <taxon>Streptophyta</taxon>
        <taxon>Embryophyta</taxon>
        <taxon>Tracheophyta</taxon>
        <taxon>Spermatophyta</taxon>
        <taxon>Magnoliopsida</taxon>
        <taxon>eudicotyledons</taxon>
        <taxon>Gunneridae</taxon>
        <taxon>Pentapetalae</taxon>
        <taxon>rosids</taxon>
        <taxon>malvids</taxon>
        <taxon>Brassicales</taxon>
        <taxon>Brassicaceae</taxon>
        <taxon>Brassiceae</taxon>
        <taxon>Brassica</taxon>
    </lineage>
</organism>
<evidence type="ECO:0000256" key="1">
    <source>
        <dbReference type="ARBA" id="ARBA00002200"/>
    </source>
</evidence>
<dbReference type="Gene3D" id="3.30.70.1730">
    <property type="match status" value="1"/>
</dbReference>
<reference evidence="3" key="2">
    <citation type="submission" date="2015-03" db="UniProtKB">
        <authorList>
            <consortium name="EnsemblPlants"/>
        </authorList>
    </citation>
    <scope>IDENTIFICATION</scope>
</reference>
<dbReference type="InterPro" id="IPR043141">
    <property type="entry name" value="Ribosomal_uL10-like_sf"/>
</dbReference>
<dbReference type="GO" id="GO:0042273">
    <property type="term" value="P:ribosomal large subunit biogenesis"/>
    <property type="evidence" value="ECO:0007669"/>
    <property type="project" value="TreeGrafter"/>
</dbReference>
<proteinExistence type="inferred from homology"/>
<dbReference type="GO" id="GO:0030687">
    <property type="term" value="C:preribosome, large subunit precursor"/>
    <property type="evidence" value="ECO:0007669"/>
    <property type="project" value="TreeGrafter"/>
</dbReference>
<dbReference type="STRING" id="109376.A0A0D3CWY0"/>
<comment type="function">
    <text evidence="1">Ribosomal protein P0 is the functional equivalent of E.coli protein L10.</text>
</comment>
<dbReference type="AlphaFoldDB" id="A0A0D3CWY0"/>
<dbReference type="GO" id="GO:0003723">
    <property type="term" value="F:RNA binding"/>
    <property type="evidence" value="ECO:0007669"/>
    <property type="project" value="TreeGrafter"/>
</dbReference>
<dbReference type="GO" id="GO:0000956">
    <property type="term" value="P:nuclear-transcribed mRNA catabolic process"/>
    <property type="evidence" value="ECO:0007669"/>
    <property type="project" value="TreeGrafter"/>
</dbReference>
<sequence>MNKLIQFSLGPSAWDEIHHAIFKASKLLHGDDELLITDMPKEEVESLFDSYEDSDFSRIESTAVEKVELKIGLLEQFTHEMEPLLGKQVRWMLALLIKTLLRKMCTKIKVFPFRIRAELSMTQCRESLKPDKMRIN</sequence>
<dbReference type="GO" id="GO:0006364">
    <property type="term" value="P:rRNA processing"/>
    <property type="evidence" value="ECO:0007669"/>
    <property type="project" value="TreeGrafter"/>
</dbReference>
<dbReference type="PANTHER" id="PTHR45841">
    <property type="entry name" value="MRNA TURNOVER PROTEIN 4 MRTO4"/>
    <property type="match status" value="1"/>
</dbReference>
<reference evidence="3 4" key="1">
    <citation type="journal article" date="2014" name="Genome Biol.">
        <title>Transcriptome and methylome profiling reveals relics of genome dominance in the mesopolyploid Brassica oleracea.</title>
        <authorList>
            <person name="Parkin I.A."/>
            <person name="Koh C."/>
            <person name="Tang H."/>
            <person name="Robinson S.J."/>
            <person name="Kagale S."/>
            <person name="Clarke W.E."/>
            <person name="Town C.D."/>
            <person name="Nixon J."/>
            <person name="Krishnakumar V."/>
            <person name="Bidwell S.L."/>
            <person name="Denoeud F."/>
            <person name="Belcram H."/>
            <person name="Links M.G."/>
            <person name="Just J."/>
            <person name="Clarke C."/>
            <person name="Bender T."/>
            <person name="Huebert T."/>
            <person name="Mason A.S."/>
            <person name="Pires J.C."/>
            <person name="Barker G."/>
            <person name="Moore J."/>
            <person name="Walley P.G."/>
            <person name="Manoli S."/>
            <person name="Batley J."/>
            <person name="Edwards D."/>
            <person name="Nelson M.N."/>
            <person name="Wang X."/>
            <person name="Paterson A.H."/>
            <person name="King G."/>
            <person name="Bancroft I."/>
            <person name="Chalhoub B."/>
            <person name="Sharpe A.G."/>
        </authorList>
    </citation>
    <scope>NUCLEOTIDE SEQUENCE</scope>
    <source>
        <strain evidence="3 4">cv. TO1000</strain>
    </source>
</reference>
<dbReference type="GO" id="GO:0005730">
    <property type="term" value="C:nucleolus"/>
    <property type="evidence" value="ECO:0007669"/>
    <property type="project" value="TreeGrafter"/>
</dbReference>
<comment type="similarity">
    <text evidence="2">Belongs to the universal ribosomal protein uL10 family.</text>
</comment>
<dbReference type="Gene3D" id="3.90.105.20">
    <property type="match status" value="1"/>
</dbReference>
<evidence type="ECO:0000313" key="4">
    <source>
        <dbReference type="Proteomes" id="UP000032141"/>
    </source>
</evidence>
<evidence type="ECO:0000313" key="3">
    <source>
        <dbReference type="EnsemblPlants" id="Bo6g087930.1"/>
    </source>
</evidence>
<evidence type="ECO:0000256" key="2">
    <source>
        <dbReference type="ARBA" id="ARBA00008889"/>
    </source>
</evidence>